<sequence>MWSKIVLLSLVLVLSGCSSVTHYESTTVARADKDQGGVKAIRQLQRGDDQQCNIEVSKKTPDQRDLNSEIWMVLICNKLYQYTVTFEPQTEDRYKVTATRYLDP</sequence>
<accession>A0A9E8HQG1</accession>
<dbReference type="RefSeq" id="WP_251810078.1">
    <property type="nucleotide sequence ID" value="NZ_CP101527.1"/>
</dbReference>
<dbReference type="PROSITE" id="PS51257">
    <property type="entry name" value="PROKAR_LIPOPROTEIN"/>
    <property type="match status" value="1"/>
</dbReference>
<feature type="signal peptide" evidence="1">
    <location>
        <begin position="1"/>
        <end position="23"/>
    </location>
</feature>
<dbReference type="KEGG" id="asem:NNL22_16770"/>
<evidence type="ECO:0000256" key="1">
    <source>
        <dbReference type="SAM" id="SignalP"/>
    </source>
</evidence>
<feature type="chain" id="PRO_5039288184" description="Lipoprotein" evidence="1">
    <location>
        <begin position="24"/>
        <end position="104"/>
    </location>
</feature>
<gene>
    <name evidence="2" type="ORF">NNL22_16770</name>
</gene>
<protein>
    <recommendedName>
        <fullName evidence="4">Lipoprotein</fullName>
    </recommendedName>
</protein>
<proteinExistence type="predicted"/>
<evidence type="ECO:0008006" key="4">
    <source>
        <dbReference type="Google" id="ProtNLM"/>
    </source>
</evidence>
<keyword evidence="3" id="KW-1185">Reference proteome</keyword>
<dbReference type="Proteomes" id="UP001164472">
    <property type="component" value="Chromosome"/>
</dbReference>
<keyword evidence="1" id="KW-0732">Signal</keyword>
<reference evidence="2" key="1">
    <citation type="submission" date="2022-07" db="EMBL/GenBank/DDBJ databases">
        <title>Alkalimarinus sp. nov., isolated from gut of a Alitta virens.</title>
        <authorList>
            <person name="Yang A.I."/>
            <person name="Shin N.-R."/>
        </authorList>
    </citation>
    <scope>NUCLEOTIDE SEQUENCE</scope>
    <source>
        <strain evidence="2">FA028</strain>
    </source>
</reference>
<evidence type="ECO:0000313" key="3">
    <source>
        <dbReference type="Proteomes" id="UP001164472"/>
    </source>
</evidence>
<dbReference type="EMBL" id="CP101527">
    <property type="protein sequence ID" value="UZW74651.1"/>
    <property type="molecule type" value="Genomic_DNA"/>
</dbReference>
<name>A0A9E8HQG1_9ALTE</name>
<dbReference type="AlphaFoldDB" id="A0A9E8HQG1"/>
<evidence type="ECO:0000313" key="2">
    <source>
        <dbReference type="EMBL" id="UZW74651.1"/>
    </source>
</evidence>
<organism evidence="2 3">
    <name type="scientific">Alkalimarinus sediminis</name>
    <dbReference type="NCBI Taxonomy" id="1632866"/>
    <lineage>
        <taxon>Bacteria</taxon>
        <taxon>Pseudomonadati</taxon>
        <taxon>Pseudomonadota</taxon>
        <taxon>Gammaproteobacteria</taxon>
        <taxon>Alteromonadales</taxon>
        <taxon>Alteromonadaceae</taxon>
        <taxon>Alkalimarinus</taxon>
    </lineage>
</organism>